<dbReference type="PROSITE" id="PS50157">
    <property type="entry name" value="ZINC_FINGER_C2H2_2"/>
    <property type="match status" value="1"/>
</dbReference>
<dbReference type="Proteomes" id="UP000030641">
    <property type="component" value="Unassembled WGS sequence"/>
</dbReference>
<dbReference type="InterPro" id="IPR013087">
    <property type="entry name" value="Znf_C2H2_type"/>
</dbReference>
<dbReference type="SUPFAM" id="SSF57667">
    <property type="entry name" value="beta-beta-alpha zinc fingers"/>
    <property type="match status" value="1"/>
</dbReference>
<name>A0A074YNF4_AURSE</name>
<protein>
    <recommendedName>
        <fullName evidence="3">C2H2-type domain-containing protein</fullName>
    </recommendedName>
</protein>
<dbReference type="InterPro" id="IPR036236">
    <property type="entry name" value="Znf_C2H2_sf"/>
</dbReference>
<evidence type="ECO:0000313" key="4">
    <source>
        <dbReference type="EMBL" id="KEQ97604.1"/>
    </source>
</evidence>
<dbReference type="InParanoid" id="A0A074YNF4"/>
<dbReference type="Gene3D" id="3.30.160.60">
    <property type="entry name" value="Classic Zinc Finger"/>
    <property type="match status" value="1"/>
</dbReference>
<accession>A0A074YNF4</accession>
<keyword evidence="1" id="KW-0862">Zinc</keyword>
<keyword evidence="5" id="KW-1185">Reference proteome</keyword>
<dbReference type="RefSeq" id="XP_013346094.1">
    <property type="nucleotide sequence ID" value="XM_013490640.1"/>
</dbReference>
<reference evidence="4 5" key="1">
    <citation type="journal article" date="2014" name="BMC Genomics">
        <title>Genome sequencing of four Aureobasidium pullulans varieties: biotechnological potential, stress tolerance, and description of new species.</title>
        <authorList>
            <person name="Gostin Ar C."/>
            <person name="Ohm R.A."/>
            <person name="Kogej T."/>
            <person name="Sonjak S."/>
            <person name="Turk M."/>
            <person name="Zajc J."/>
            <person name="Zalar P."/>
            <person name="Grube M."/>
            <person name="Sun H."/>
            <person name="Han J."/>
            <person name="Sharma A."/>
            <person name="Chiniquy J."/>
            <person name="Ngan C.Y."/>
            <person name="Lipzen A."/>
            <person name="Barry K."/>
            <person name="Grigoriev I.V."/>
            <person name="Gunde-Cimerman N."/>
        </authorList>
    </citation>
    <scope>NUCLEOTIDE SEQUENCE [LARGE SCALE GENOMIC DNA]</scope>
    <source>
        <strain evidence="4 5">EXF-2481</strain>
    </source>
</reference>
<evidence type="ECO:0000313" key="5">
    <source>
        <dbReference type="Proteomes" id="UP000030641"/>
    </source>
</evidence>
<dbReference type="EMBL" id="KL584754">
    <property type="protein sequence ID" value="KEQ97604.1"/>
    <property type="molecule type" value="Genomic_DNA"/>
</dbReference>
<gene>
    <name evidence="4" type="ORF">AUEXF2481DRAFT_606237</name>
</gene>
<dbReference type="OrthoDB" id="10018191at2759"/>
<dbReference type="HOGENOM" id="CLU_557744_0_0_1"/>
<proteinExistence type="predicted"/>
<keyword evidence="1" id="KW-0863">Zinc-finger</keyword>
<dbReference type="GO" id="GO:0008270">
    <property type="term" value="F:zinc ion binding"/>
    <property type="evidence" value="ECO:0007669"/>
    <property type="project" value="UniProtKB-KW"/>
</dbReference>
<evidence type="ECO:0000256" key="1">
    <source>
        <dbReference type="PROSITE-ProRule" id="PRU00042"/>
    </source>
</evidence>
<dbReference type="AlphaFoldDB" id="A0A074YNF4"/>
<organism evidence="4 5">
    <name type="scientific">Aureobasidium subglaciale (strain EXF-2481)</name>
    <name type="common">Aureobasidium pullulans var. subglaciale</name>
    <dbReference type="NCBI Taxonomy" id="1043005"/>
    <lineage>
        <taxon>Eukaryota</taxon>
        <taxon>Fungi</taxon>
        <taxon>Dikarya</taxon>
        <taxon>Ascomycota</taxon>
        <taxon>Pezizomycotina</taxon>
        <taxon>Dothideomycetes</taxon>
        <taxon>Dothideomycetidae</taxon>
        <taxon>Dothideales</taxon>
        <taxon>Saccotheciaceae</taxon>
        <taxon>Aureobasidium</taxon>
    </lineage>
</organism>
<evidence type="ECO:0000259" key="3">
    <source>
        <dbReference type="PROSITE" id="PS50157"/>
    </source>
</evidence>
<feature type="region of interest" description="Disordered" evidence="2">
    <location>
        <begin position="356"/>
        <end position="380"/>
    </location>
</feature>
<keyword evidence="1" id="KW-0479">Metal-binding</keyword>
<dbReference type="GeneID" id="25369369"/>
<sequence length="485" mass="54015">MDSLANFDMTHRRLNHLSIDTTAFHGPSPLISPPESANSARRSSYDMSFHTPASMPHPNTPVHFSSHDMYNVAPTDKMKLSFNQYPPSPVDFSQSQQSYGTTACKSPTWNLSMAFEQKSGVDGSFYQESSTLLSTDQDWSSSTMSHYPNVDYLPDPTSLYMLPSQESSASFMSDVDASHHDNLPAFIAPNQAVHQPEMDYNMSISGWGLQTPVHDHSVLHSSSPPEYSPMTPSTLDCSFDNSYAKIEASPSASLLSHSRSTLGKTGRKMSKLDKRRSICKNVPVTDSDTSITLLTDEKSETFRQSKYNPDRKMHECGYCKQKFQRSEHCKRHEQSHSNEHPYACYIATVPLDPSDPNSTCKVGKQGKGSQNRRDNSRSHHWTHLKAWMAANDPLVREHNRAQGKRNKGRNAAVGPVRYYELIRSKDTVQQQEIVLRFLNQEAGKEFGAHVLWEVEGCPVVACRGGAGQPGGCGMCRSAKGGSKKK</sequence>
<feature type="domain" description="C2H2-type" evidence="3">
    <location>
        <begin position="314"/>
        <end position="341"/>
    </location>
</feature>
<evidence type="ECO:0000256" key="2">
    <source>
        <dbReference type="SAM" id="MobiDB-lite"/>
    </source>
</evidence>
<dbReference type="STRING" id="1043005.A0A074YNF4"/>
<dbReference type="PROSITE" id="PS00028">
    <property type="entry name" value="ZINC_FINGER_C2H2_1"/>
    <property type="match status" value="1"/>
</dbReference>